<organism evidence="3 4">
    <name type="scientific">Staphylococcus aureus</name>
    <dbReference type="NCBI Taxonomy" id="1280"/>
    <lineage>
        <taxon>Bacteria</taxon>
        <taxon>Bacillati</taxon>
        <taxon>Bacillota</taxon>
        <taxon>Bacilli</taxon>
        <taxon>Bacillales</taxon>
        <taxon>Staphylococcaceae</taxon>
        <taxon>Staphylococcus</taxon>
    </lineage>
</organism>
<gene>
    <name evidence="3" type="primary">murE_1</name>
    <name evidence="3" type="ORF">NCTC5664_02624</name>
</gene>
<feature type="domain" description="Mur ligase C-terminal" evidence="2">
    <location>
        <begin position="2"/>
        <end position="80"/>
    </location>
</feature>
<dbReference type="AlphaFoldDB" id="A0A380E211"/>
<protein>
    <submittedName>
        <fullName evidence="3">UDP-N-acetylmuramoylalanyl-D-glutamate--2,6-diaminopimelate ligase</fullName>
        <ecNumber evidence="3">6.3.2.13</ecNumber>
        <ecNumber evidence="3">6.3.2.7</ecNumber>
    </submittedName>
</protein>
<evidence type="ECO:0000259" key="2">
    <source>
        <dbReference type="Pfam" id="PF02875"/>
    </source>
</evidence>
<dbReference type="PANTHER" id="PTHR23135">
    <property type="entry name" value="MUR LIGASE FAMILY MEMBER"/>
    <property type="match status" value="1"/>
</dbReference>
<dbReference type="SUPFAM" id="SSF53244">
    <property type="entry name" value="MurD-like peptide ligases, peptide-binding domain"/>
    <property type="match status" value="1"/>
</dbReference>
<dbReference type="InterPro" id="IPR036615">
    <property type="entry name" value="Mur_ligase_C_dom_sf"/>
</dbReference>
<dbReference type="Gene3D" id="3.90.190.20">
    <property type="entry name" value="Mur ligase, C-terminal domain"/>
    <property type="match status" value="1"/>
</dbReference>
<comment type="pathway">
    <text evidence="1">Cell wall biogenesis; peptidoglycan biosynthesis.</text>
</comment>
<dbReference type="GO" id="GO:0047482">
    <property type="term" value="F:UDP-N-acetylmuramoyl-L-alanyl-D-glutamate-L-lysine ligase activity"/>
    <property type="evidence" value="ECO:0007669"/>
    <property type="project" value="UniProtKB-EC"/>
</dbReference>
<dbReference type="Pfam" id="PF02875">
    <property type="entry name" value="Mur_ligase_C"/>
    <property type="match status" value="1"/>
</dbReference>
<dbReference type="InterPro" id="IPR004101">
    <property type="entry name" value="Mur_ligase_C"/>
</dbReference>
<dbReference type="GO" id="GO:0008765">
    <property type="term" value="F:UDP-N-acetylmuramoylalanyl-D-glutamate-2,6-diaminopimelate ligase activity"/>
    <property type="evidence" value="ECO:0007669"/>
    <property type="project" value="UniProtKB-EC"/>
</dbReference>
<dbReference type="Proteomes" id="UP000254502">
    <property type="component" value="Unassembled WGS sequence"/>
</dbReference>
<dbReference type="EC" id="6.3.2.7" evidence="3"/>
<dbReference type="EMBL" id="UHAQ01000003">
    <property type="protein sequence ID" value="SUK84447.1"/>
    <property type="molecule type" value="Genomic_DNA"/>
</dbReference>
<evidence type="ECO:0000313" key="4">
    <source>
        <dbReference type="Proteomes" id="UP000254502"/>
    </source>
</evidence>
<name>A0A380E211_STAAU</name>
<dbReference type="PANTHER" id="PTHR23135:SF4">
    <property type="entry name" value="UDP-N-ACETYLMURAMOYL-L-ALANYL-D-GLUTAMATE--2,6-DIAMINOPIMELATE LIGASE MURE HOMOLOG, CHLOROPLASTIC"/>
    <property type="match status" value="1"/>
</dbReference>
<accession>A0A380E211</accession>
<keyword evidence="3" id="KW-0436">Ligase</keyword>
<evidence type="ECO:0000256" key="1">
    <source>
        <dbReference type="ARBA" id="ARBA00004752"/>
    </source>
</evidence>
<evidence type="ECO:0000313" key="3">
    <source>
        <dbReference type="EMBL" id="SUK84447.1"/>
    </source>
</evidence>
<dbReference type="EC" id="6.3.2.13" evidence="3"/>
<sequence length="221" mass="25236">MAGERDLTKTPEMGRVACRADYVIFTPDNPANDDPKMLTAELAKGATHQNYIEFDDRAEGIKHAIDIAEPGDTVVLASKGREPYQIMPGHIKVPHRDDLIGLEAAYKSSVVALLVNKRLIDEGKTIDVYLFEALNDQIIIAIPDWFWSYQMAMTLDEETCFEAILMQLFVFKEEEEAESIASQLTDWIETYKRRKTNELKQEVESRKTFAIIHIPMQGKQR</sequence>
<dbReference type="InterPro" id="IPR020260">
    <property type="entry name" value="Uncharacterised_YueH"/>
</dbReference>
<proteinExistence type="predicted"/>
<reference evidence="3 4" key="1">
    <citation type="submission" date="2018-06" db="EMBL/GenBank/DDBJ databases">
        <authorList>
            <consortium name="Pathogen Informatics"/>
            <person name="Doyle S."/>
        </authorList>
    </citation>
    <scope>NUCLEOTIDE SEQUENCE [LARGE SCALE GENOMIC DNA]</scope>
    <source>
        <strain evidence="3 4">NCTC5664</strain>
    </source>
</reference>
<dbReference type="Pfam" id="PF14166">
    <property type="entry name" value="YueH"/>
    <property type="match status" value="1"/>
</dbReference>